<comment type="caution">
    <text evidence="4">The sequence shown here is derived from an EMBL/GenBank/DDBJ whole genome shotgun (WGS) entry which is preliminary data.</text>
</comment>
<feature type="chain" id="PRO_5034655303" description="OPA3-like protein" evidence="3">
    <location>
        <begin position="29"/>
        <end position="203"/>
    </location>
</feature>
<feature type="region of interest" description="Disordered" evidence="2">
    <location>
        <begin position="172"/>
        <end position="203"/>
    </location>
</feature>
<gene>
    <name evidence="4" type="ORF">JVT61DRAFT_2587</name>
</gene>
<evidence type="ECO:0000256" key="3">
    <source>
        <dbReference type="SAM" id="SignalP"/>
    </source>
</evidence>
<keyword evidence="5" id="KW-1185">Reference proteome</keyword>
<protein>
    <recommendedName>
        <fullName evidence="6">OPA3-like protein</fullName>
    </recommendedName>
</protein>
<evidence type="ECO:0000313" key="5">
    <source>
        <dbReference type="Proteomes" id="UP000683000"/>
    </source>
</evidence>
<dbReference type="Proteomes" id="UP000683000">
    <property type="component" value="Unassembled WGS sequence"/>
</dbReference>
<name>A0A8I3AAH6_9AGAM</name>
<evidence type="ECO:0000256" key="1">
    <source>
        <dbReference type="SAM" id="Coils"/>
    </source>
</evidence>
<keyword evidence="1" id="KW-0175">Coiled coil</keyword>
<accession>A0A8I3AAH6</accession>
<feature type="signal peptide" evidence="3">
    <location>
        <begin position="1"/>
        <end position="28"/>
    </location>
</feature>
<feature type="compositionally biased region" description="Basic and acidic residues" evidence="2">
    <location>
        <begin position="188"/>
        <end position="203"/>
    </location>
</feature>
<dbReference type="EMBL" id="JAGFBS010000013">
    <property type="protein sequence ID" value="KAG6375741.1"/>
    <property type="molecule type" value="Genomic_DNA"/>
</dbReference>
<reference evidence="4" key="1">
    <citation type="submission" date="2021-03" db="EMBL/GenBank/DDBJ databases">
        <title>Evolutionary innovations through gain and loss of genes in the ectomycorrhizal Boletales.</title>
        <authorList>
            <person name="Wu G."/>
            <person name="Miyauchi S."/>
            <person name="Morin E."/>
            <person name="Yang Z.-L."/>
            <person name="Xu J."/>
            <person name="Martin F.M."/>
        </authorList>
    </citation>
    <scope>NUCLEOTIDE SEQUENCE</scope>
    <source>
        <strain evidence="4">BR01</strain>
    </source>
</reference>
<dbReference type="OrthoDB" id="2129069at2759"/>
<feature type="coiled-coil region" evidence="1">
    <location>
        <begin position="126"/>
        <end position="160"/>
    </location>
</feature>
<evidence type="ECO:0000256" key="2">
    <source>
        <dbReference type="SAM" id="MobiDB-lite"/>
    </source>
</evidence>
<evidence type="ECO:0000313" key="4">
    <source>
        <dbReference type="EMBL" id="KAG6375741.1"/>
    </source>
</evidence>
<proteinExistence type="predicted"/>
<keyword evidence="3" id="KW-0732">Signal</keyword>
<evidence type="ECO:0008006" key="6">
    <source>
        <dbReference type="Google" id="ProtNLM"/>
    </source>
</evidence>
<dbReference type="Pfam" id="PF07047">
    <property type="entry name" value="OPA3"/>
    <property type="match status" value="1"/>
</dbReference>
<organism evidence="4 5">
    <name type="scientific">Boletus reticuloceps</name>
    <dbReference type="NCBI Taxonomy" id="495285"/>
    <lineage>
        <taxon>Eukaryota</taxon>
        <taxon>Fungi</taxon>
        <taxon>Dikarya</taxon>
        <taxon>Basidiomycota</taxon>
        <taxon>Agaricomycotina</taxon>
        <taxon>Agaricomycetes</taxon>
        <taxon>Agaricomycetidae</taxon>
        <taxon>Boletales</taxon>
        <taxon>Boletineae</taxon>
        <taxon>Boletaceae</taxon>
        <taxon>Boletoideae</taxon>
        <taxon>Boletus</taxon>
    </lineage>
</organism>
<dbReference type="InterPro" id="IPR010754">
    <property type="entry name" value="OPA3-like"/>
</dbReference>
<dbReference type="AlphaFoldDB" id="A0A8I3AAH6"/>
<sequence>MTPYHHHHLVHLALFIALTTAPHRTTHARTPCATTDTKHFATFVSPSLKKCTRPKYPYGPTSSVNPRVKTSDPCPRPKNGANTLAETFLFAIAALLIVGESYRSSSKQSKQRDDVDEKLEGLMSAVERLQEGKMEVEGALERTREEVEREQKRREALEKVVERLVWAGVSAGSGRDTSVWEGTPLKSPRVEMERTTDAQAAER</sequence>